<sequence length="139" mass="15877">MEKTFTFENLPEQRLYANILFYLNLIGLFILLTGFTLYLTGVITPIVPLEELPRFWSLSLNEYMEKSNMPTGWQWISNIGYGDIAPMLGIAVLASVTFMCYFVLLFKFLKRGVKTFALIVSIELLLILLSASNLVQVTH</sequence>
<keyword evidence="1" id="KW-0812">Transmembrane</keyword>
<keyword evidence="1" id="KW-0472">Membrane</keyword>
<keyword evidence="1" id="KW-1133">Transmembrane helix</keyword>
<reference evidence="2" key="1">
    <citation type="submission" date="2018-05" db="EMBL/GenBank/DDBJ databases">
        <authorList>
            <person name="Lanie J.A."/>
            <person name="Ng W.-L."/>
            <person name="Kazmierczak K.M."/>
            <person name="Andrzejewski T.M."/>
            <person name="Davidsen T.M."/>
            <person name="Wayne K.J."/>
            <person name="Tettelin H."/>
            <person name="Glass J.I."/>
            <person name="Rusch D."/>
            <person name="Podicherti R."/>
            <person name="Tsui H.-C.T."/>
            <person name="Winkler M.E."/>
        </authorList>
    </citation>
    <scope>NUCLEOTIDE SEQUENCE</scope>
</reference>
<feature type="transmembrane region" description="Helical" evidence="1">
    <location>
        <begin position="21"/>
        <end position="47"/>
    </location>
</feature>
<evidence type="ECO:0000313" key="2">
    <source>
        <dbReference type="EMBL" id="SVA13998.1"/>
    </source>
</evidence>
<feature type="transmembrane region" description="Helical" evidence="1">
    <location>
        <begin position="116"/>
        <end position="135"/>
    </location>
</feature>
<protein>
    <recommendedName>
        <fullName evidence="3">DUF1634 domain-containing protein</fullName>
    </recommendedName>
</protein>
<dbReference type="EMBL" id="UINC01004393">
    <property type="protein sequence ID" value="SVA13998.1"/>
    <property type="molecule type" value="Genomic_DNA"/>
</dbReference>
<organism evidence="2">
    <name type="scientific">marine metagenome</name>
    <dbReference type="NCBI Taxonomy" id="408172"/>
    <lineage>
        <taxon>unclassified sequences</taxon>
        <taxon>metagenomes</taxon>
        <taxon>ecological metagenomes</taxon>
    </lineage>
</organism>
<dbReference type="AlphaFoldDB" id="A0A381TEJ2"/>
<evidence type="ECO:0000256" key="1">
    <source>
        <dbReference type="SAM" id="Phobius"/>
    </source>
</evidence>
<gene>
    <name evidence="2" type="ORF">METZ01_LOCUS66852</name>
</gene>
<proteinExistence type="predicted"/>
<evidence type="ECO:0008006" key="3">
    <source>
        <dbReference type="Google" id="ProtNLM"/>
    </source>
</evidence>
<feature type="transmembrane region" description="Helical" evidence="1">
    <location>
        <begin position="84"/>
        <end position="104"/>
    </location>
</feature>
<accession>A0A381TEJ2</accession>
<name>A0A381TEJ2_9ZZZZ</name>